<evidence type="ECO:0000313" key="2">
    <source>
        <dbReference type="EMBL" id="PPC78327.1"/>
    </source>
</evidence>
<dbReference type="EMBL" id="PRLP01000016">
    <property type="protein sequence ID" value="PPC78327.1"/>
    <property type="molecule type" value="Genomic_DNA"/>
</dbReference>
<dbReference type="AlphaFoldDB" id="A0A2S5KTY7"/>
<feature type="region of interest" description="Disordered" evidence="1">
    <location>
        <begin position="1"/>
        <end position="22"/>
    </location>
</feature>
<dbReference type="InterPro" id="IPR018743">
    <property type="entry name" value="DUF2292"/>
</dbReference>
<accession>A0A2S5KTY7</accession>
<evidence type="ECO:0000256" key="1">
    <source>
        <dbReference type="SAM" id="MobiDB-lite"/>
    </source>
</evidence>
<dbReference type="Pfam" id="PF10055">
    <property type="entry name" value="DUF2292"/>
    <property type="match status" value="1"/>
</dbReference>
<name>A0A2S5KTY7_9PROT</name>
<sequence>MSKHPAGASHLHDELHHSAPLDERRQQSLLQLSTALHELIGQIEFGTIELVFHQGKLVQLERREKLRLS</sequence>
<dbReference type="Proteomes" id="UP000238196">
    <property type="component" value="Unassembled WGS sequence"/>
</dbReference>
<evidence type="ECO:0000313" key="3">
    <source>
        <dbReference type="Proteomes" id="UP000238196"/>
    </source>
</evidence>
<gene>
    <name evidence="2" type="ORF">C4K68_05680</name>
</gene>
<comment type="caution">
    <text evidence="2">The sequence shown here is derived from an EMBL/GenBank/DDBJ whole genome shotgun (WGS) entry which is preliminary data.</text>
</comment>
<proteinExistence type="predicted"/>
<protein>
    <submittedName>
        <fullName evidence="2">DUF2292 domain-containing protein</fullName>
    </submittedName>
</protein>
<reference evidence="2 3" key="1">
    <citation type="submission" date="2018-02" db="EMBL/GenBank/DDBJ databases">
        <title>novel marine gammaproteobacteria from coastal saline agro ecosystem.</title>
        <authorList>
            <person name="Krishnan R."/>
            <person name="Ramesh Kumar N."/>
        </authorList>
    </citation>
    <scope>NUCLEOTIDE SEQUENCE [LARGE SCALE GENOMIC DNA]</scope>
    <source>
        <strain evidence="2 3">228</strain>
    </source>
</reference>
<dbReference type="OrthoDB" id="6270237at2"/>
<organism evidence="2 3">
    <name type="scientific">Proteobacteria bacterium 228</name>
    <dbReference type="NCBI Taxonomy" id="2083153"/>
    <lineage>
        <taxon>Bacteria</taxon>
        <taxon>Pseudomonadati</taxon>
        <taxon>Pseudomonadota</taxon>
    </lineage>
</organism>
<feature type="compositionally biased region" description="Basic and acidic residues" evidence="1">
    <location>
        <begin position="10"/>
        <end position="22"/>
    </location>
</feature>